<dbReference type="Proteomes" id="UP000243200">
    <property type="component" value="Unassembled WGS sequence"/>
</dbReference>
<dbReference type="InterPro" id="IPR008780">
    <property type="entry name" value="Plasmodium_Vir"/>
</dbReference>
<sequence>MTQSEKILKDLTKYKLYNKFNNDEYDDKHKYSRFCENQTYLNNILTDYSELCFMFARNLVLLPKILKDGIDESEHCRYFTFWIHDEIRKIDKKRWKKPNNIQHIHHSFYQVQHSIQAEEKNNNCFYEYKSDMELDLWIEWKDLYDYIVNYDDIKSTIDTNGDYCKIYSQYFDHIKRIHNKYKQVCCNEEYSSLCPDGINFKAWCHKNELFNKLPCDPNKENPRASIVHGETPNTSDRQEIDRTNSETHLQHQSDYIAPEETIVNNTDYYTKLSVPLLLLGLSSTFFYLYNFTSFGPLVRSKILGKSKIKDNIYEDAQNLLEYDSDNMVSNLYNDDFHINYNPS</sequence>
<accession>A0A1C3KH88</accession>
<dbReference type="Pfam" id="PF05795">
    <property type="entry name" value="Plasmodium_Vir"/>
    <property type="match status" value="1"/>
</dbReference>
<evidence type="ECO:0000313" key="3">
    <source>
        <dbReference type="Proteomes" id="UP000243200"/>
    </source>
</evidence>
<feature type="region of interest" description="Disordered" evidence="1">
    <location>
        <begin position="221"/>
        <end position="249"/>
    </location>
</feature>
<proteinExistence type="predicted"/>
<organism evidence="2 3">
    <name type="scientific">Plasmodium ovale</name>
    <name type="common">malaria parasite P. ovale</name>
    <dbReference type="NCBI Taxonomy" id="36330"/>
    <lineage>
        <taxon>Eukaryota</taxon>
        <taxon>Sar</taxon>
        <taxon>Alveolata</taxon>
        <taxon>Apicomplexa</taxon>
        <taxon>Aconoidasida</taxon>
        <taxon>Haemosporida</taxon>
        <taxon>Plasmodiidae</taxon>
        <taxon>Plasmodium</taxon>
        <taxon>Plasmodium (Plasmodium)</taxon>
    </lineage>
</organism>
<feature type="compositionally biased region" description="Basic and acidic residues" evidence="1">
    <location>
        <begin position="236"/>
        <end position="249"/>
    </location>
</feature>
<name>A0A1C3KH88_PLAOA</name>
<reference evidence="2 3" key="1">
    <citation type="submission" date="2016-06" db="EMBL/GenBank/DDBJ databases">
        <authorList>
            <consortium name="Pathogen Informatics"/>
        </authorList>
    </citation>
    <scope>NUCLEOTIDE SEQUENCE [LARGE SCALE GENOMIC DNA]</scope>
</reference>
<dbReference type="EMBL" id="FLRJ01000238">
    <property type="protein sequence ID" value="SBT73105.1"/>
    <property type="molecule type" value="Genomic_DNA"/>
</dbReference>
<gene>
    <name evidence="2" type="primary">PowCR01_000080800</name>
    <name evidence="2" type="ORF">POWCR01_000080800</name>
</gene>
<dbReference type="AlphaFoldDB" id="A0A1C3KH88"/>
<evidence type="ECO:0000256" key="1">
    <source>
        <dbReference type="SAM" id="MobiDB-lite"/>
    </source>
</evidence>
<evidence type="ECO:0000313" key="2">
    <source>
        <dbReference type="EMBL" id="SBT73105.1"/>
    </source>
</evidence>
<dbReference type="VEuPathDB" id="PlasmoDB:POWCR01_000080800"/>
<dbReference type="OrthoDB" id="381445at2759"/>
<protein>
    <submittedName>
        <fullName evidence="2">PIR protein</fullName>
    </submittedName>
</protein>
<dbReference type="VEuPathDB" id="PlasmoDB:PocGH01_00162300"/>